<dbReference type="AlphaFoldDB" id="A0A7X1KXX1"/>
<feature type="chain" id="PRO_5031447851" description="Lipoprotein" evidence="2">
    <location>
        <begin position="19"/>
        <end position="136"/>
    </location>
</feature>
<evidence type="ECO:0000313" key="4">
    <source>
        <dbReference type="Proteomes" id="UP000526003"/>
    </source>
</evidence>
<dbReference type="RefSeq" id="WP_166590882.1">
    <property type="nucleotide sequence ID" value="NZ_CP090311.1"/>
</dbReference>
<protein>
    <recommendedName>
        <fullName evidence="5">Lipoprotein</fullName>
    </recommendedName>
</protein>
<organism evidence="3 4">
    <name type="scientific">Pseudomonas kielensis</name>
    <dbReference type="NCBI Taxonomy" id="2762577"/>
    <lineage>
        <taxon>Bacteria</taxon>
        <taxon>Pseudomonadati</taxon>
        <taxon>Pseudomonadota</taxon>
        <taxon>Gammaproteobacteria</taxon>
        <taxon>Pseudomonadales</taxon>
        <taxon>Pseudomonadaceae</taxon>
        <taxon>Pseudomonas</taxon>
    </lineage>
</organism>
<proteinExistence type="predicted"/>
<dbReference type="EMBL" id="JACMYG010000011">
    <property type="protein sequence ID" value="MBC2690757.1"/>
    <property type="molecule type" value="Genomic_DNA"/>
</dbReference>
<feature type="compositionally biased region" description="Pro residues" evidence="1">
    <location>
        <begin position="27"/>
        <end position="38"/>
    </location>
</feature>
<dbReference type="PROSITE" id="PS51257">
    <property type="entry name" value="PROKAR_LIPOPROTEIN"/>
    <property type="match status" value="1"/>
</dbReference>
<feature type="region of interest" description="Disordered" evidence="1">
    <location>
        <begin position="109"/>
        <end position="136"/>
    </location>
</feature>
<sequence>MTVLARITLLSLVLGLSACTVQQPTPDTSPLPPIPPSGPTTKPKPSTAPGKPVTPSKPAKPLPRTSASFAPPPGGNSHWDAKLGVYVLDDQSNVFYRQRTYYRWNNGWSRSISPQGPWEETDIHGVPSGLGRQFGQ</sequence>
<feature type="signal peptide" evidence="2">
    <location>
        <begin position="1"/>
        <end position="18"/>
    </location>
</feature>
<gene>
    <name evidence="3" type="ORF">H7995_13235</name>
</gene>
<accession>A0A7X1KXX1</accession>
<name>A0A7X1KXX1_9PSED</name>
<feature type="region of interest" description="Disordered" evidence="1">
    <location>
        <begin position="23"/>
        <end position="76"/>
    </location>
</feature>
<comment type="caution">
    <text evidence="3">The sequence shown here is derived from an EMBL/GenBank/DDBJ whole genome shotgun (WGS) entry which is preliminary data.</text>
</comment>
<evidence type="ECO:0000313" key="3">
    <source>
        <dbReference type="EMBL" id="MBC2690757.1"/>
    </source>
</evidence>
<evidence type="ECO:0000256" key="1">
    <source>
        <dbReference type="SAM" id="MobiDB-lite"/>
    </source>
</evidence>
<evidence type="ECO:0000256" key="2">
    <source>
        <dbReference type="SAM" id="SignalP"/>
    </source>
</evidence>
<dbReference type="Proteomes" id="UP000526003">
    <property type="component" value="Unassembled WGS sequence"/>
</dbReference>
<feature type="compositionally biased region" description="Low complexity" evidence="1">
    <location>
        <begin position="39"/>
        <end position="51"/>
    </location>
</feature>
<keyword evidence="4" id="KW-1185">Reference proteome</keyword>
<keyword evidence="2" id="KW-0732">Signal</keyword>
<reference evidence="3 4" key="1">
    <citation type="submission" date="2020-08" db="EMBL/GenBank/DDBJ databases">
        <title>Pseudomonas sp. nov.</title>
        <authorList>
            <person name="Gieschler S."/>
            <person name="Fiedler G."/>
            <person name="Brinks E."/>
            <person name="Boehnlein C."/>
            <person name="Franz C.M.A.P."/>
            <person name="Kabisch J."/>
        </authorList>
    </citation>
    <scope>NUCLEOTIDE SEQUENCE [LARGE SCALE GENOMIC DNA]</scope>
    <source>
        <strain evidence="3 4">MBT-1</strain>
    </source>
</reference>
<evidence type="ECO:0008006" key="5">
    <source>
        <dbReference type="Google" id="ProtNLM"/>
    </source>
</evidence>